<sequence>MPEPSDEDLMSAIAKGDQKAFNLLTSRHLKMVYALAFQRLRHLSDAEEVAQDVFTRLWQNAPRWEAEAKISTWLYRVCVNRSIDMLRRRKPMTDIDDIPEIPDGADNALQILETKDKNKRIQEALSNLTSEQSDAIQLVYFSEMRQQEAADTLGLSLAALESLLRRARKKLHAVMDDDYEDLYR</sequence>
<dbReference type="Gene3D" id="1.10.1740.10">
    <property type="match status" value="1"/>
</dbReference>
<dbReference type="SUPFAM" id="SSF88659">
    <property type="entry name" value="Sigma3 and sigma4 domains of RNA polymerase sigma factors"/>
    <property type="match status" value="1"/>
</dbReference>
<comment type="caution">
    <text evidence="8">The sequence shown here is derived from an EMBL/GenBank/DDBJ whole genome shotgun (WGS) entry which is preliminary data.</text>
</comment>
<dbReference type="STRING" id="1220535.IMCC14465_05480"/>
<evidence type="ECO:0000259" key="7">
    <source>
        <dbReference type="Pfam" id="PF08281"/>
    </source>
</evidence>
<evidence type="ECO:0000256" key="5">
    <source>
        <dbReference type="ARBA" id="ARBA00023163"/>
    </source>
</evidence>
<evidence type="ECO:0000256" key="1">
    <source>
        <dbReference type="ARBA" id="ARBA00010641"/>
    </source>
</evidence>
<dbReference type="PANTHER" id="PTHR43133:SF8">
    <property type="entry name" value="RNA POLYMERASE SIGMA FACTOR HI_1459-RELATED"/>
    <property type="match status" value="1"/>
</dbReference>
<dbReference type="NCBIfam" id="TIGR02937">
    <property type="entry name" value="sigma70-ECF"/>
    <property type="match status" value="1"/>
</dbReference>
<gene>
    <name evidence="8" type="ORF">IMCC14465_05480</name>
</gene>
<reference evidence="8 9" key="1">
    <citation type="journal article" date="2012" name="J. Bacteriol.">
        <title>Genome Sequence of Strain IMCC14465, Isolated from the East Sea, Belonging to the PS1 Clade of Alphaproteobacteria.</title>
        <authorList>
            <person name="Yang S.J."/>
            <person name="Kang I."/>
            <person name="Cho J.C."/>
        </authorList>
    </citation>
    <scope>NUCLEOTIDE SEQUENCE [LARGE SCALE GENOMIC DNA]</scope>
    <source>
        <strain evidence="8 9">IMCC14465</strain>
    </source>
</reference>
<dbReference type="InterPro" id="IPR013325">
    <property type="entry name" value="RNA_pol_sigma_r2"/>
</dbReference>
<accession>J9E2R6</accession>
<evidence type="ECO:0000256" key="4">
    <source>
        <dbReference type="ARBA" id="ARBA00023125"/>
    </source>
</evidence>
<keyword evidence="5" id="KW-0804">Transcription</keyword>
<evidence type="ECO:0000256" key="2">
    <source>
        <dbReference type="ARBA" id="ARBA00023015"/>
    </source>
</evidence>
<name>J9E2R6_9PROT</name>
<evidence type="ECO:0000259" key="6">
    <source>
        <dbReference type="Pfam" id="PF04542"/>
    </source>
</evidence>
<dbReference type="GO" id="GO:0016987">
    <property type="term" value="F:sigma factor activity"/>
    <property type="evidence" value="ECO:0007669"/>
    <property type="project" value="UniProtKB-KW"/>
</dbReference>
<dbReference type="InterPro" id="IPR036388">
    <property type="entry name" value="WH-like_DNA-bd_sf"/>
</dbReference>
<keyword evidence="3" id="KW-0731">Sigma factor</keyword>
<dbReference type="Proteomes" id="UP000004836">
    <property type="component" value="Unassembled WGS sequence"/>
</dbReference>
<keyword evidence="2" id="KW-0805">Transcription regulation</keyword>
<comment type="similarity">
    <text evidence="1">Belongs to the sigma-70 factor family. ECF subfamily.</text>
</comment>
<dbReference type="eggNOG" id="COG1595">
    <property type="taxonomic scope" value="Bacteria"/>
</dbReference>
<dbReference type="InterPro" id="IPR039425">
    <property type="entry name" value="RNA_pol_sigma-70-like"/>
</dbReference>
<dbReference type="PANTHER" id="PTHR43133">
    <property type="entry name" value="RNA POLYMERASE ECF-TYPE SIGMA FACTO"/>
    <property type="match status" value="1"/>
</dbReference>
<organism evidence="8 9">
    <name type="scientific">alpha proteobacterium IMCC14465</name>
    <dbReference type="NCBI Taxonomy" id="1220535"/>
    <lineage>
        <taxon>Bacteria</taxon>
        <taxon>Pseudomonadati</taxon>
        <taxon>Pseudomonadota</taxon>
        <taxon>Alphaproteobacteria</taxon>
        <taxon>PS1 clade</taxon>
    </lineage>
</organism>
<evidence type="ECO:0000313" key="9">
    <source>
        <dbReference type="Proteomes" id="UP000004836"/>
    </source>
</evidence>
<dbReference type="GO" id="GO:0003677">
    <property type="term" value="F:DNA binding"/>
    <property type="evidence" value="ECO:0007669"/>
    <property type="project" value="UniProtKB-KW"/>
</dbReference>
<dbReference type="InterPro" id="IPR007627">
    <property type="entry name" value="RNA_pol_sigma70_r2"/>
</dbReference>
<evidence type="ECO:0000313" key="8">
    <source>
        <dbReference type="EMBL" id="EJW22154.1"/>
    </source>
</evidence>
<dbReference type="OrthoDB" id="9780326at2"/>
<dbReference type="EMBL" id="ALYF01000002">
    <property type="protein sequence ID" value="EJW22154.1"/>
    <property type="molecule type" value="Genomic_DNA"/>
</dbReference>
<evidence type="ECO:0000256" key="3">
    <source>
        <dbReference type="ARBA" id="ARBA00023082"/>
    </source>
</evidence>
<protein>
    <submittedName>
        <fullName evidence="8">Uncharacterized protein</fullName>
    </submittedName>
</protein>
<feature type="domain" description="RNA polymerase sigma-70 region 2" evidence="6">
    <location>
        <begin position="26"/>
        <end position="90"/>
    </location>
</feature>
<dbReference type="GO" id="GO:0006352">
    <property type="term" value="P:DNA-templated transcription initiation"/>
    <property type="evidence" value="ECO:0007669"/>
    <property type="project" value="InterPro"/>
</dbReference>
<proteinExistence type="inferred from homology"/>
<feature type="domain" description="RNA polymerase sigma factor 70 region 4 type 2" evidence="7">
    <location>
        <begin position="120"/>
        <end position="171"/>
    </location>
</feature>
<dbReference type="Pfam" id="PF04542">
    <property type="entry name" value="Sigma70_r2"/>
    <property type="match status" value="1"/>
</dbReference>
<dbReference type="InterPro" id="IPR013324">
    <property type="entry name" value="RNA_pol_sigma_r3/r4-like"/>
</dbReference>
<dbReference type="AlphaFoldDB" id="J9E2R6"/>
<dbReference type="Pfam" id="PF08281">
    <property type="entry name" value="Sigma70_r4_2"/>
    <property type="match status" value="1"/>
</dbReference>
<keyword evidence="9" id="KW-1185">Reference proteome</keyword>
<dbReference type="InterPro" id="IPR013249">
    <property type="entry name" value="RNA_pol_sigma70_r4_t2"/>
</dbReference>
<dbReference type="InterPro" id="IPR014284">
    <property type="entry name" value="RNA_pol_sigma-70_dom"/>
</dbReference>
<keyword evidence="4" id="KW-0238">DNA-binding</keyword>
<dbReference type="Gene3D" id="1.10.10.10">
    <property type="entry name" value="Winged helix-like DNA-binding domain superfamily/Winged helix DNA-binding domain"/>
    <property type="match status" value="1"/>
</dbReference>
<dbReference type="SUPFAM" id="SSF88946">
    <property type="entry name" value="Sigma2 domain of RNA polymerase sigma factors"/>
    <property type="match status" value="1"/>
</dbReference>